<comment type="catalytic activity">
    <reaction evidence="13">
        <text>5-amino-6-(5-phospho-D-ribitylamino)uracil + NADP(+) = 5-amino-6-(5-phospho-D-ribosylamino)uracil + NADPH + H(+)</text>
        <dbReference type="Rhea" id="RHEA:17845"/>
        <dbReference type="ChEBI" id="CHEBI:15378"/>
        <dbReference type="ChEBI" id="CHEBI:57783"/>
        <dbReference type="ChEBI" id="CHEBI:58349"/>
        <dbReference type="ChEBI" id="CHEBI:58421"/>
        <dbReference type="ChEBI" id="CHEBI:58453"/>
        <dbReference type="EC" id="1.1.1.193"/>
    </reaction>
</comment>
<evidence type="ECO:0000313" key="19">
    <source>
        <dbReference type="EMBL" id="PTB88828.1"/>
    </source>
</evidence>
<dbReference type="Pfam" id="PF00383">
    <property type="entry name" value="dCMP_cyt_deam_1"/>
    <property type="match status" value="1"/>
</dbReference>
<feature type="binding site" evidence="15">
    <location>
        <position position="290"/>
    </location>
    <ligand>
        <name>substrate</name>
    </ligand>
</feature>
<dbReference type="Gene3D" id="3.40.430.10">
    <property type="entry name" value="Dihydrofolate Reductase, subunit A"/>
    <property type="match status" value="1"/>
</dbReference>
<feature type="binding site" evidence="15">
    <location>
        <position position="184"/>
    </location>
    <ligand>
        <name>substrate</name>
    </ligand>
</feature>
<keyword evidence="9 13" id="KW-0862">Zinc</keyword>
<dbReference type="NCBIfam" id="TIGR00227">
    <property type="entry name" value="ribD_Cterm"/>
    <property type="match status" value="1"/>
</dbReference>
<dbReference type="InterPro" id="IPR002734">
    <property type="entry name" value="RibDG_C"/>
</dbReference>
<sequence>MTHQQYMQMALDLAARGLYSTAPNPQVGCVIVADGQVVGQGWHERPGEPHAEVYALREAGALARGATAYVTLEPCSHFGRTPPCADALIDAAIGHVVIAQLDPNPLVAGRGVEKLKAAGISVEVGVLESAARTLNCGFRSRMERGRPWLRCKLAATLDGRTALANGASQWITGSAARADVHDFRARSGAILSTARTVLRDNARLTARSDRCEQQPLRVIIDSQGLLEPTASLFQEPSPILLVHLATTAERAMHWPQHVEVWTAPSKAKRVDLQALLLELGRRQINEVWTECGAELAGSLLQENLIDEWVIYVAPKFFGATGRGLVDIATFSDIADAPQCTFTDVRQIGADIRIIAKPDAGLGE</sequence>
<dbReference type="FunFam" id="3.40.140.10:FF:000025">
    <property type="entry name" value="Riboflavin biosynthesis protein RibD"/>
    <property type="match status" value="1"/>
</dbReference>
<feature type="binding site" evidence="16">
    <location>
        <position position="84"/>
    </location>
    <ligand>
        <name>Zn(2+)</name>
        <dbReference type="ChEBI" id="CHEBI:29105"/>
        <note>catalytic</note>
    </ligand>
</feature>
<organism evidence="19 22">
    <name type="scientific">Pseudidiomarina aestuarii</name>
    <dbReference type="NCBI Taxonomy" id="624146"/>
    <lineage>
        <taxon>Bacteria</taxon>
        <taxon>Pseudomonadati</taxon>
        <taxon>Pseudomonadota</taxon>
        <taxon>Gammaproteobacteria</taxon>
        <taxon>Alteromonadales</taxon>
        <taxon>Idiomarinaceae</taxon>
        <taxon>Pseudidiomarina</taxon>
    </lineage>
</organism>
<evidence type="ECO:0000256" key="14">
    <source>
        <dbReference type="PIRSR" id="PIRSR006769-1"/>
    </source>
</evidence>
<feature type="binding site" evidence="15">
    <location>
        <position position="196"/>
    </location>
    <ligand>
        <name>NADP(+)</name>
        <dbReference type="ChEBI" id="CHEBI:58349"/>
    </ligand>
</feature>
<feature type="binding site" evidence="16">
    <location>
        <position position="75"/>
    </location>
    <ligand>
        <name>Zn(2+)</name>
        <dbReference type="ChEBI" id="CHEBI:29105"/>
        <note>catalytic</note>
    </ligand>
</feature>
<feature type="binding site" evidence="15">
    <location>
        <position position="154"/>
    </location>
    <ligand>
        <name>NADP(+)</name>
        <dbReference type="ChEBI" id="CHEBI:58349"/>
    </ligand>
</feature>
<evidence type="ECO:0000256" key="8">
    <source>
        <dbReference type="ARBA" id="ARBA00022801"/>
    </source>
</evidence>
<evidence type="ECO:0000313" key="20">
    <source>
        <dbReference type="EMBL" id="PTB89650.1"/>
    </source>
</evidence>
<dbReference type="PIRSF" id="PIRSF006769">
    <property type="entry name" value="RibD"/>
    <property type="match status" value="1"/>
</dbReference>
<dbReference type="InterPro" id="IPR024072">
    <property type="entry name" value="DHFR-like_dom_sf"/>
</dbReference>
<comment type="pathway">
    <text evidence="3 13">Cofactor biosynthesis; riboflavin biosynthesis; 5-amino-6-(D-ribitylamino)uracil from GTP: step 3/4.</text>
</comment>
<comment type="function">
    <text evidence="1 13">Converts 2,5-diamino-6-(ribosylamino)-4(3h)-pyrimidinone 5'-phosphate into 5-amino-6-(ribosylamino)-2,4(1h,3h)-pyrimidinedione 5'-phosphate.</text>
</comment>
<reference evidence="21 22" key="1">
    <citation type="submission" date="2018-03" db="EMBL/GenBank/DDBJ databases">
        <title>Cross-interface Injection: A General Nanoliter Liquid Handling Method Applied to Single Cells Genome Amplification Automated Nanoliter Liquid Handling Applied to Single Cell Multiple Displacement Amplification.</title>
        <authorList>
            <person name="Yun J."/>
            <person name="Xu P."/>
            <person name="Xu J."/>
            <person name="Dai X."/>
            <person name="Wang Y."/>
            <person name="Zheng X."/>
            <person name="Cao C."/>
            <person name="Yi Q."/>
            <person name="Zhu Y."/>
            <person name="Wang L."/>
            <person name="Dong Z."/>
            <person name="Huang Y."/>
            <person name="Huang L."/>
            <person name="Du W."/>
        </authorList>
    </citation>
    <scope>NUCLEOTIDE SEQUENCE [LARGE SCALE GENOMIC DNA]</scope>
    <source>
        <strain evidence="19 22">A12-4</strain>
        <strain evidence="20 21">A9-4</strain>
        <strain evidence="18 23">Z-E1-2</strain>
    </source>
</reference>
<comment type="caution">
    <text evidence="19">The sequence shown here is derived from an EMBL/GenBank/DDBJ whole genome shotgun (WGS) entry which is preliminary data.</text>
</comment>
<dbReference type="InterPro" id="IPR016193">
    <property type="entry name" value="Cytidine_deaminase-like"/>
</dbReference>
<dbReference type="PROSITE" id="PS00903">
    <property type="entry name" value="CYT_DCMP_DEAMINASES_1"/>
    <property type="match status" value="1"/>
</dbReference>
<dbReference type="GO" id="GO:0050661">
    <property type="term" value="F:NADP binding"/>
    <property type="evidence" value="ECO:0007669"/>
    <property type="project" value="InterPro"/>
</dbReference>
<dbReference type="Pfam" id="PF01872">
    <property type="entry name" value="RibD_C"/>
    <property type="match status" value="1"/>
</dbReference>
<dbReference type="SUPFAM" id="SSF53597">
    <property type="entry name" value="Dihydrofolate reductase-like"/>
    <property type="match status" value="1"/>
</dbReference>
<protein>
    <recommendedName>
        <fullName evidence="13">Riboflavin biosynthesis protein RibD</fullName>
    </recommendedName>
    <domain>
        <recommendedName>
            <fullName evidence="13">Diaminohydroxyphosphoribosylaminopyrimidine deaminase</fullName>
            <shortName evidence="13">DRAP deaminase</shortName>
            <ecNumber evidence="13">3.5.4.26</ecNumber>
        </recommendedName>
        <alternativeName>
            <fullName evidence="13">Riboflavin-specific deaminase</fullName>
        </alternativeName>
    </domain>
    <domain>
        <recommendedName>
            <fullName evidence="13">5-amino-6-(5-phosphoribosylamino)uracil reductase</fullName>
            <ecNumber evidence="13">1.1.1.193</ecNumber>
        </recommendedName>
        <alternativeName>
            <fullName evidence="13">HTP reductase</fullName>
        </alternativeName>
    </domain>
</protein>
<dbReference type="Proteomes" id="UP000242087">
    <property type="component" value="Unassembled WGS sequence"/>
</dbReference>
<dbReference type="GO" id="GO:0008270">
    <property type="term" value="F:zinc ion binding"/>
    <property type="evidence" value="ECO:0007669"/>
    <property type="project" value="InterPro"/>
</dbReference>
<feature type="binding site" evidence="15">
    <location>
        <position position="222"/>
    </location>
    <ligand>
        <name>NADP(+)</name>
        <dbReference type="ChEBI" id="CHEBI:58349"/>
    </ligand>
</feature>
<feature type="binding site" evidence="15">
    <location>
        <position position="170"/>
    </location>
    <ligand>
        <name>NADP(+)</name>
        <dbReference type="ChEBI" id="CHEBI:58349"/>
    </ligand>
</feature>
<dbReference type="AlphaFoldDB" id="A0A2T4D764"/>
<evidence type="ECO:0000256" key="1">
    <source>
        <dbReference type="ARBA" id="ARBA00002151"/>
    </source>
</evidence>
<comment type="pathway">
    <text evidence="2 13">Cofactor biosynthesis; riboflavin biosynthesis; 5-amino-6-(D-ribitylamino)uracil from GTP: step 2/4.</text>
</comment>
<evidence type="ECO:0000256" key="11">
    <source>
        <dbReference type="ARBA" id="ARBA00023002"/>
    </source>
</evidence>
<keyword evidence="8 13" id="KW-0378">Hydrolase</keyword>
<keyword evidence="6 13" id="KW-0686">Riboflavin biosynthesis</keyword>
<comment type="similarity">
    <text evidence="4 13">In the N-terminal section; belongs to the cytidine and deoxycytidylate deaminase family.</text>
</comment>
<dbReference type="GO" id="GO:0008703">
    <property type="term" value="F:5-amino-6-(5-phosphoribosylamino)uracil reductase activity"/>
    <property type="evidence" value="ECO:0007669"/>
    <property type="project" value="UniProtKB-EC"/>
</dbReference>
<feature type="binding site" evidence="16">
    <location>
        <position position="50"/>
    </location>
    <ligand>
        <name>Zn(2+)</name>
        <dbReference type="ChEBI" id="CHEBI:29105"/>
        <note>catalytic</note>
    </ligand>
</feature>
<dbReference type="EC" id="3.5.4.26" evidence="13"/>
<keyword evidence="10 13" id="KW-0521">NADP</keyword>
<accession>A0A2T4D764</accession>
<dbReference type="NCBIfam" id="TIGR00326">
    <property type="entry name" value="eubact_ribD"/>
    <property type="match status" value="1"/>
</dbReference>
<evidence type="ECO:0000256" key="7">
    <source>
        <dbReference type="ARBA" id="ARBA00022723"/>
    </source>
</evidence>
<feature type="domain" description="CMP/dCMP-type deaminase" evidence="17">
    <location>
        <begin position="1"/>
        <end position="123"/>
    </location>
</feature>
<dbReference type="CDD" id="cd01284">
    <property type="entry name" value="Riboflavin_deaminase-reductase"/>
    <property type="match status" value="1"/>
</dbReference>
<dbReference type="EMBL" id="PYVF01000034">
    <property type="protein sequence ID" value="PTB88828.1"/>
    <property type="molecule type" value="Genomic_DNA"/>
</dbReference>
<dbReference type="Gene3D" id="3.40.140.10">
    <property type="entry name" value="Cytidine Deaminase, domain 2"/>
    <property type="match status" value="1"/>
</dbReference>
<evidence type="ECO:0000313" key="21">
    <source>
        <dbReference type="Proteomes" id="UP000241514"/>
    </source>
</evidence>
<keyword evidence="7 13" id="KW-0479">Metal-binding</keyword>
<evidence type="ECO:0000256" key="3">
    <source>
        <dbReference type="ARBA" id="ARBA00004910"/>
    </source>
</evidence>
<dbReference type="PANTHER" id="PTHR38011">
    <property type="entry name" value="DIHYDROFOLATE REDUCTASE FAMILY PROTEIN (AFU_ORTHOLOGUE AFUA_8G06820)"/>
    <property type="match status" value="1"/>
</dbReference>
<proteinExistence type="inferred from homology"/>
<name>A0A2T4D764_9GAMM</name>
<dbReference type="EMBL" id="PYVG01000009">
    <property type="protein sequence ID" value="PTB89650.1"/>
    <property type="molecule type" value="Genomic_DNA"/>
</dbReference>
<evidence type="ECO:0000256" key="4">
    <source>
        <dbReference type="ARBA" id="ARBA00005259"/>
    </source>
</evidence>
<evidence type="ECO:0000256" key="2">
    <source>
        <dbReference type="ARBA" id="ARBA00004882"/>
    </source>
</evidence>
<evidence type="ECO:0000256" key="10">
    <source>
        <dbReference type="ARBA" id="ARBA00022857"/>
    </source>
</evidence>
<feature type="binding site" evidence="15">
    <location>
        <position position="168"/>
    </location>
    <ligand>
        <name>substrate</name>
    </ligand>
</feature>
<dbReference type="GO" id="GO:0009231">
    <property type="term" value="P:riboflavin biosynthetic process"/>
    <property type="evidence" value="ECO:0007669"/>
    <property type="project" value="UniProtKB-UniPathway"/>
</dbReference>
<feature type="active site" description="Proton donor" evidence="14">
    <location>
        <position position="52"/>
    </location>
</feature>
<comment type="catalytic activity">
    <reaction evidence="13">
        <text>2,5-diamino-6-hydroxy-4-(5-phosphoribosylamino)-pyrimidine + H2O + H(+) = 5-amino-6-(5-phospho-D-ribosylamino)uracil + NH4(+)</text>
        <dbReference type="Rhea" id="RHEA:21868"/>
        <dbReference type="ChEBI" id="CHEBI:15377"/>
        <dbReference type="ChEBI" id="CHEBI:15378"/>
        <dbReference type="ChEBI" id="CHEBI:28938"/>
        <dbReference type="ChEBI" id="CHEBI:58453"/>
        <dbReference type="ChEBI" id="CHEBI:58614"/>
        <dbReference type="EC" id="3.5.4.26"/>
    </reaction>
</comment>
<evidence type="ECO:0000313" key="22">
    <source>
        <dbReference type="Proteomes" id="UP000242087"/>
    </source>
</evidence>
<keyword evidence="12" id="KW-0511">Multifunctional enzyme</keyword>
<dbReference type="InterPro" id="IPR050765">
    <property type="entry name" value="Riboflavin_Biosynth_HTPR"/>
</dbReference>
<evidence type="ECO:0000256" key="6">
    <source>
        <dbReference type="ARBA" id="ARBA00022619"/>
    </source>
</evidence>
<dbReference type="UniPathway" id="UPA00275">
    <property type="reaction ID" value="UER00401"/>
</dbReference>
<keyword evidence="11 13" id="KW-0560">Oxidoreductase</keyword>
<evidence type="ECO:0000256" key="15">
    <source>
        <dbReference type="PIRSR" id="PIRSR006769-2"/>
    </source>
</evidence>
<dbReference type="InterPro" id="IPR002125">
    <property type="entry name" value="CMP_dCMP_dom"/>
</dbReference>
<gene>
    <name evidence="19" type="primary">ribD</name>
    <name evidence="19" type="ORF">C9927_03120</name>
    <name evidence="20" type="ORF">C9928_02620</name>
    <name evidence="18" type="ORF">C9986_00910</name>
</gene>
<dbReference type="EC" id="1.1.1.193" evidence="13"/>
<dbReference type="InterPro" id="IPR016192">
    <property type="entry name" value="APOBEC/CMP_deaminase_Zn-bd"/>
</dbReference>
<dbReference type="GO" id="GO:0008835">
    <property type="term" value="F:diaminohydroxyphosphoribosylaminopyrimidine deaminase activity"/>
    <property type="evidence" value="ECO:0007669"/>
    <property type="project" value="UniProtKB-EC"/>
</dbReference>
<dbReference type="Proteomes" id="UP000241514">
    <property type="component" value="Unassembled WGS sequence"/>
</dbReference>
<dbReference type="PROSITE" id="PS51747">
    <property type="entry name" value="CYT_DCMP_DEAMINASES_2"/>
    <property type="match status" value="1"/>
</dbReference>
<evidence type="ECO:0000256" key="5">
    <source>
        <dbReference type="ARBA" id="ARBA00007417"/>
    </source>
</evidence>
<dbReference type="Proteomes" id="UP000243022">
    <property type="component" value="Unassembled WGS sequence"/>
</dbReference>
<feature type="binding site" evidence="15">
    <location>
        <position position="200"/>
    </location>
    <ligand>
        <name>NADP(+)</name>
        <dbReference type="ChEBI" id="CHEBI:58349"/>
    </ligand>
</feature>
<comment type="cofactor">
    <cofactor evidence="13 16">
        <name>Zn(2+)</name>
        <dbReference type="ChEBI" id="CHEBI:29105"/>
    </cofactor>
    <text evidence="13 16">Binds 1 zinc ion.</text>
</comment>
<evidence type="ECO:0000259" key="17">
    <source>
        <dbReference type="PROSITE" id="PS51747"/>
    </source>
</evidence>
<feature type="binding site" evidence="15">
    <location>
        <position position="207"/>
    </location>
    <ligand>
        <name>substrate</name>
    </ligand>
</feature>
<evidence type="ECO:0000256" key="9">
    <source>
        <dbReference type="ARBA" id="ARBA00022833"/>
    </source>
</evidence>
<feature type="binding site" evidence="15">
    <location>
        <position position="204"/>
    </location>
    <ligand>
        <name>substrate</name>
    </ligand>
</feature>
<dbReference type="InterPro" id="IPR004794">
    <property type="entry name" value="Eubact_RibD"/>
</dbReference>
<dbReference type="PANTHER" id="PTHR38011:SF7">
    <property type="entry name" value="2,5-DIAMINO-6-RIBOSYLAMINO-4(3H)-PYRIMIDINONE 5'-PHOSPHATE REDUCTASE"/>
    <property type="match status" value="1"/>
</dbReference>
<feature type="binding site" evidence="15">
    <location>
        <begin position="292"/>
        <end position="298"/>
    </location>
    <ligand>
        <name>NADP(+)</name>
        <dbReference type="ChEBI" id="CHEBI:58349"/>
    </ligand>
</feature>
<evidence type="ECO:0000256" key="13">
    <source>
        <dbReference type="PIRNR" id="PIRNR006769"/>
    </source>
</evidence>
<dbReference type="SUPFAM" id="SSF53927">
    <property type="entry name" value="Cytidine deaminase-like"/>
    <property type="match status" value="1"/>
</dbReference>
<evidence type="ECO:0000313" key="23">
    <source>
        <dbReference type="Proteomes" id="UP000243022"/>
    </source>
</evidence>
<dbReference type="EMBL" id="PYVS01000009">
    <property type="protein sequence ID" value="PTB83157.1"/>
    <property type="molecule type" value="Genomic_DNA"/>
</dbReference>
<comment type="similarity">
    <text evidence="5 13">In the C-terminal section; belongs to the HTP reductase family.</text>
</comment>
<evidence type="ECO:0000313" key="18">
    <source>
        <dbReference type="EMBL" id="PTB83157.1"/>
    </source>
</evidence>
<evidence type="ECO:0000256" key="16">
    <source>
        <dbReference type="PIRSR" id="PIRSR006769-3"/>
    </source>
</evidence>
<dbReference type="InterPro" id="IPR011549">
    <property type="entry name" value="RibD_C"/>
</dbReference>
<evidence type="ECO:0000256" key="12">
    <source>
        <dbReference type="ARBA" id="ARBA00023268"/>
    </source>
</evidence>